<feature type="region of interest" description="Disordered" evidence="1">
    <location>
        <begin position="60"/>
        <end position="89"/>
    </location>
</feature>
<sequence length="346" mass="39105">MFDNRLQFIYSLILPRPPFEIPPSHHDPIRCITNPRRHTLSTYPSKISWDFAQDYGADQTLTRPTSPHTPAKMARQRRNSAADTPASIVSKKSRRATTCCCSCHCPYTAPKYSVGSELNVIHAASPSPLDPSFPPCSEGDDVFGPTRETPLRSLRKRKSELPPRPASEYSFPRIYSKDHFYQHTRRHSGDSFGSVKRKLKRHLSRRILSKTSAQASDDRDPPTVPSKIASSETRHLRRTTRRIMSAPMNLVEPPSSLDHRQASTQFQQVHRSHSQPRISGSFEIELSPILEDTPVFGNVTSVLVDDEKKRSDQSFNRHLSSSLSRARPLKINPTCQAVIHQSHPSC</sequence>
<accession>A0A2H3EKV1</accession>
<dbReference type="Proteomes" id="UP000217790">
    <property type="component" value="Unassembled WGS sequence"/>
</dbReference>
<evidence type="ECO:0000313" key="3">
    <source>
        <dbReference type="Proteomes" id="UP000217790"/>
    </source>
</evidence>
<dbReference type="AlphaFoldDB" id="A0A2H3EKV1"/>
<feature type="region of interest" description="Disordered" evidence="1">
    <location>
        <begin position="206"/>
        <end position="256"/>
    </location>
</feature>
<organism evidence="2 3">
    <name type="scientific">Armillaria gallica</name>
    <name type="common">Bulbous honey fungus</name>
    <name type="synonym">Armillaria bulbosa</name>
    <dbReference type="NCBI Taxonomy" id="47427"/>
    <lineage>
        <taxon>Eukaryota</taxon>
        <taxon>Fungi</taxon>
        <taxon>Dikarya</taxon>
        <taxon>Basidiomycota</taxon>
        <taxon>Agaricomycotina</taxon>
        <taxon>Agaricomycetes</taxon>
        <taxon>Agaricomycetidae</taxon>
        <taxon>Agaricales</taxon>
        <taxon>Marasmiineae</taxon>
        <taxon>Physalacriaceae</taxon>
        <taxon>Armillaria</taxon>
    </lineage>
</organism>
<evidence type="ECO:0000256" key="1">
    <source>
        <dbReference type="SAM" id="MobiDB-lite"/>
    </source>
</evidence>
<gene>
    <name evidence="2" type="ORF">ARMGADRAFT_11450</name>
</gene>
<dbReference type="OrthoDB" id="2964919at2759"/>
<feature type="region of interest" description="Disordered" evidence="1">
    <location>
        <begin position="128"/>
        <end position="170"/>
    </location>
</feature>
<proteinExistence type="predicted"/>
<protein>
    <submittedName>
        <fullName evidence="2">Uncharacterized protein</fullName>
    </submittedName>
</protein>
<keyword evidence="3" id="KW-1185">Reference proteome</keyword>
<reference evidence="3" key="1">
    <citation type="journal article" date="2017" name="Nat. Ecol. Evol.">
        <title>Genome expansion and lineage-specific genetic innovations in the forest pathogenic fungi Armillaria.</title>
        <authorList>
            <person name="Sipos G."/>
            <person name="Prasanna A.N."/>
            <person name="Walter M.C."/>
            <person name="O'Connor E."/>
            <person name="Balint B."/>
            <person name="Krizsan K."/>
            <person name="Kiss B."/>
            <person name="Hess J."/>
            <person name="Varga T."/>
            <person name="Slot J."/>
            <person name="Riley R."/>
            <person name="Boka B."/>
            <person name="Rigling D."/>
            <person name="Barry K."/>
            <person name="Lee J."/>
            <person name="Mihaltcheva S."/>
            <person name="LaButti K."/>
            <person name="Lipzen A."/>
            <person name="Waldron R."/>
            <person name="Moloney N.M."/>
            <person name="Sperisen C."/>
            <person name="Kredics L."/>
            <person name="Vagvoelgyi C."/>
            <person name="Patrignani A."/>
            <person name="Fitzpatrick D."/>
            <person name="Nagy I."/>
            <person name="Doyle S."/>
            <person name="Anderson J.B."/>
            <person name="Grigoriev I.V."/>
            <person name="Gueldener U."/>
            <person name="Muensterkoetter M."/>
            <person name="Nagy L.G."/>
        </authorList>
    </citation>
    <scope>NUCLEOTIDE SEQUENCE [LARGE SCALE GENOMIC DNA]</scope>
    <source>
        <strain evidence="3">Ar21-2</strain>
    </source>
</reference>
<evidence type="ECO:0000313" key="2">
    <source>
        <dbReference type="EMBL" id="PBL03309.1"/>
    </source>
</evidence>
<name>A0A2H3EKV1_ARMGA</name>
<dbReference type="InParanoid" id="A0A2H3EKV1"/>
<dbReference type="EMBL" id="KZ293644">
    <property type="protein sequence ID" value="PBL03309.1"/>
    <property type="molecule type" value="Genomic_DNA"/>
</dbReference>